<name>A0A1H1TUZ9_9ACTN</name>
<protein>
    <submittedName>
        <fullName evidence="2">Uncharacterized protein</fullName>
    </submittedName>
</protein>
<dbReference type="EMBL" id="LT629749">
    <property type="protein sequence ID" value="SDS64145.1"/>
    <property type="molecule type" value="Genomic_DNA"/>
</dbReference>
<dbReference type="RefSeq" id="WP_091412734.1">
    <property type="nucleotide sequence ID" value="NZ_LT629749.1"/>
</dbReference>
<evidence type="ECO:0000313" key="3">
    <source>
        <dbReference type="Proteomes" id="UP000199092"/>
    </source>
</evidence>
<keyword evidence="3" id="KW-1185">Reference proteome</keyword>
<proteinExistence type="predicted"/>
<sequence>MRITRNELVALLRVAGRHDEIGRAQQRLPDRVDSERHGGLLDELGLDLHELLRPTGGPNLSDRLGGPLAPESSG</sequence>
<dbReference type="STRING" id="546871.SAMN04488543_2106"/>
<dbReference type="Proteomes" id="UP000199092">
    <property type="component" value="Chromosome I"/>
</dbReference>
<gene>
    <name evidence="2" type="ORF">SAMN04488543_2106</name>
</gene>
<reference evidence="2 3" key="1">
    <citation type="submission" date="2016-10" db="EMBL/GenBank/DDBJ databases">
        <authorList>
            <person name="de Groot N.N."/>
        </authorList>
    </citation>
    <scope>NUCLEOTIDE SEQUENCE [LARGE SCALE GENOMIC DNA]</scope>
    <source>
        <strain evidence="2 3">DSM 21741</strain>
    </source>
</reference>
<evidence type="ECO:0000313" key="2">
    <source>
        <dbReference type="EMBL" id="SDS64145.1"/>
    </source>
</evidence>
<feature type="region of interest" description="Disordered" evidence="1">
    <location>
        <begin position="53"/>
        <end position="74"/>
    </location>
</feature>
<dbReference type="AlphaFoldDB" id="A0A1H1TUZ9"/>
<accession>A0A1H1TUZ9</accession>
<organism evidence="2 3">
    <name type="scientific">Friedmanniella luteola</name>
    <dbReference type="NCBI Taxonomy" id="546871"/>
    <lineage>
        <taxon>Bacteria</taxon>
        <taxon>Bacillati</taxon>
        <taxon>Actinomycetota</taxon>
        <taxon>Actinomycetes</taxon>
        <taxon>Propionibacteriales</taxon>
        <taxon>Nocardioidaceae</taxon>
        <taxon>Friedmanniella</taxon>
    </lineage>
</organism>
<evidence type="ECO:0000256" key="1">
    <source>
        <dbReference type="SAM" id="MobiDB-lite"/>
    </source>
</evidence>